<evidence type="ECO:0000256" key="1">
    <source>
        <dbReference type="SAM" id="MobiDB-lite"/>
    </source>
</evidence>
<comment type="caution">
    <text evidence="2">The sequence shown here is derived from an EMBL/GenBank/DDBJ whole genome shotgun (WGS) entry which is preliminary data.</text>
</comment>
<organism evidence="2 3">
    <name type="scientific">Alectoria fallacina</name>
    <dbReference type="NCBI Taxonomy" id="1903189"/>
    <lineage>
        <taxon>Eukaryota</taxon>
        <taxon>Fungi</taxon>
        <taxon>Dikarya</taxon>
        <taxon>Ascomycota</taxon>
        <taxon>Pezizomycotina</taxon>
        <taxon>Lecanoromycetes</taxon>
        <taxon>OSLEUM clade</taxon>
        <taxon>Lecanoromycetidae</taxon>
        <taxon>Lecanorales</taxon>
        <taxon>Lecanorineae</taxon>
        <taxon>Parmeliaceae</taxon>
        <taxon>Alectoria</taxon>
    </lineage>
</organism>
<evidence type="ECO:0000313" key="2">
    <source>
        <dbReference type="EMBL" id="CAF9936575.1"/>
    </source>
</evidence>
<feature type="region of interest" description="Disordered" evidence="1">
    <location>
        <begin position="393"/>
        <end position="431"/>
    </location>
</feature>
<evidence type="ECO:0000313" key="3">
    <source>
        <dbReference type="Proteomes" id="UP000664203"/>
    </source>
</evidence>
<feature type="non-terminal residue" evidence="2">
    <location>
        <position position="485"/>
    </location>
</feature>
<name>A0A8H3IZF7_9LECA</name>
<proteinExistence type="predicted"/>
<dbReference type="Proteomes" id="UP000664203">
    <property type="component" value="Unassembled WGS sequence"/>
</dbReference>
<protein>
    <submittedName>
        <fullName evidence="2">Uncharacterized protein</fullName>
    </submittedName>
</protein>
<feature type="compositionally biased region" description="Basic and acidic residues" evidence="1">
    <location>
        <begin position="408"/>
        <end position="428"/>
    </location>
</feature>
<dbReference type="OrthoDB" id="5430717at2759"/>
<feature type="region of interest" description="Disordered" evidence="1">
    <location>
        <begin position="335"/>
        <end position="355"/>
    </location>
</feature>
<dbReference type="EMBL" id="CAJPDR010000447">
    <property type="protein sequence ID" value="CAF9936575.1"/>
    <property type="molecule type" value="Genomic_DNA"/>
</dbReference>
<sequence length="485" mass="52427">MADLQSWRRHTSRTVDNTHIYHGQIDDIAPFDATSYSTSSGVDDSKLRPRPRGSLASFASHLGTHHRILSPACKPEWPSIDWFNLNSLNDKDGVYKPDTELMCTTITQQVLANPSADLPAHYNTFVLHLIEAYHQSKADVQDLQRKLVEEIECNQTIVDESHRAFSSSPLKKAHMLRSLENADSNTLHSTGSGNEAIRARLQRHNSTDQTSKSSIDYEGSGQKQKEVDKIGTSERHRFMSSAHKYRGPITAAIDVESSRDHGPPSPLQYGVELIECDASSADSEGEVSGPEDNIASRLAGWLALRPKCQPGDISVELSELLRSTQKGLPEDLARSTIGSLGPTMPTASGEVVSPGKIRLLPGPSNKLIGTSGSLSFQSIRALGHRRGFSFLPGDDSANPISSNSFGGRDPDSEIARSDVSKNLQRDSSGKSMLTTIISSSSRSSSLSHRGSQINVAGTDSLREGSIRSGDSHLAVAAARAAKIGI</sequence>
<feature type="region of interest" description="Disordered" evidence="1">
    <location>
        <begin position="202"/>
        <end position="242"/>
    </location>
</feature>
<reference evidence="2" key="1">
    <citation type="submission" date="2021-03" db="EMBL/GenBank/DDBJ databases">
        <authorList>
            <person name="Tagirdzhanova G."/>
        </authorList>
    </citation>
    <scope>NUCLEOTIDE SEQUENCE</scope>
</reference>
<dbReference type="AlphaFoldDB" id="A0A8H3IZF7"/>
<keyword evidence="3" id="KW-1185">Reference proteome</keyword>
<gene>
    <name evidence="2" type="ORF">ALECFALPRED_006891</name>
</gene>
<feature type="compositionally biased region" description="Basic and acidic residues" evidence="1">
    <location>
        <begin position="223"/>
        <end position="237"/>
    </location>
</feature>
<accession>A0A8H3IZF7</accession>